<evidence type="ECO:0000259" key="8">
    <source>
        <dbReference type="Pfam" id="PF00460"/>
    </source>
</evidence>
<dbReference type="RefSeq" id="WP_209407089.1">
    <property type="nucleotide sequence ID" value="NZ_JAGIYQ010000014.1"/>
</dbReference>
<evidence type="ECO:0000313" key="11">
    <source>
        <dbReference type="EMBL" id="MBP0726744.1"/>
    </source>
</evidence>
<evidence type="ECO:0000313" key="12">
    <source>
        <dbReference type="Proteomes" id="UP000682134"/>
    </source>
</evidence>
<feature type="domain" description="Flagellar basal-body/hook protein C-terminal" evidence="9">
    <location>
        <begin position="479"/>
        <end position="522"/>
    </location>
</feature>
<proteinExistence type="inferred from homology"/>
<dbReference type="NCBIfam" id="TIGR02492">
    <property type="entry name" value="flgK_ends"/>
    <property type="match status" value="1"/>
</dbReference>
<evidence type="ECO:0000259" key="9">
    <source>
        <dbReference type="Pfam" id="PF06429"/>
    </source>
</evidence>
<evidence type="ECO:0000259" key="10">
    <source>
        <dbReference type="Pfam" id="PF22638"/>
    </source>
</evidence>
<feature type="domain" description="Flagellar hook-associated protein FlgK helical" evidence="10">
    <location>
        <begin position="102"/>
        <end position="358"/>
    </location>
</feature>
<comment type="subcellular location">
    <subcellularLocation>
        <location evidence="1 7">Bacterial flagellum</location>
    </subcellularLocation>
    <subcellularLocation>
        <location evidence="2 7">Secreted</location>
    </subcellularLocation>
</comment>
<gene>
    <name evidence="7 11" type="primary">flgK</name>
    <name evidence="11" type="ORF">J5Y03_16420</name>
</gene>
<dbReference type="GO" id="GO:0044780">
    <property type="term" value="P:bacterial-type flagellum assembly"/>
    <property type="evidence" value="ECO:0007669"/>
    <property type="project" value="InterPro"/>
</dbReference>
<dbReference type="InterPro" id="IPR010930">
    <property type="entry name" value="Flg_bb/hook_C_dom"/>
</dbReference>
<dbReference type="GO" id="GO:0009424">
    <property type="term" value="C:bacterial-type flagellum hook"/>
    <property type="evidence" value="ECO:0007669"/>
    <property type="project" value="UniProtKB-UniRule"/>
</dbReference>
<keyword evidence="12" id="KW-1185">Reference proteome</keyword>
<keyword evidence="11" id="KW-0969">Cilium</keyword>
<keyword evidence="11" id="KW-0966">Cell projection</keyword>
<evidence type="ECO:0000256" key="1">
    <source>
        <dbReference type="ARBA" id="ARBA00004365"/>
    </source>
</evidence>
<comment type="similarity">
    <text evidence="3 7">Belongs to the flagella basal body rod proteins family.</text>
</comment>
<dbReference type="AlphaFoldDB" id="A0A940NK22"/>
<keyword evidence="6 7" id="KW-0975">Bacterial flagellum</keyword>
<dbReference type="SUPFAM" id="SSF64518">
    <property type="entry name" value="Phase 1 flagellin"/>
    <property type="match status" value="1"/>
</dbReference>
<dbReference type="Pfam" id="PF00460">
    <property type="entry name" value="Flg_bb_rod"/>
    <property type="match status" value="1"/>
</dbReference>
<protein>
    <recommendedName>
        <fullName evidence="4 7">Flagellar hook-associated protein 1</fullName>
        <shortName evidence="7">HAP1</shortName>
    </recommendedName>
</protein>
<keyword evidence="11" id="KW-0282">Flagellum</keyword>
<accession>A0A940NK22</accession>
<keyword evidence="5 7" id="KW-0964">Secreted</keyword>
<evidence type="ECO:0000256" key="5">
    <source>
        <dbReference type="ARBA" id="ARBA00022525"/>
    </source>
</evidence>
<dbReference type="Pfam" id="PF06429">
    <property type="entry name" value="Flg_bbr_C"/>
    <property type="match status" value="1"/>
</dbReference>
<dbReference type="InterPro" id="IPR002371">
    <property type="entry name" value="FlgK"/>
</dbReference>
<dbReference type="PANTHER" id="PTHR30033:SF1">
    <property type="entry name" value="FLAGELLAR HOOK-ASSOCIATED PROTEIN 1"/>
    <property type="match status" value="1"/>
</dbReference>
<feature type="domain" description="Flagellar basal body rod protein N-terminal" evidence="8">
    <location>
        <begin position="8"/>
        <end position="38"/>
    </location>
</feature>
<dbReference type="EMBL" id="JAGIYQ010000014">
    <property type="protein sequence ID" value="MBP0726744.1"/>
    <property type="molecule type" value="Genomic_DNA"/>
</dbReference>
<dbReference type="InterPro" id="IPR001444">
    <property type="entry name" value="Flag_bb_rod_N"/>
</dbReference>
<comment type="caution">
    <text evidence="11">The sequence shown here is derived from an EMBL/GenBank/DDBJ whole genome shotgun (WGS) entry which is preliminary data.</text>
</comment>
<sequence>MSSTFMGLETSKRGMNVQQVALSVLGHNVANANTDGYTRQRVNLTQTSPFPPVGFDKPYMPGQIGTGVQAGSIQRIRESFLDIQFRGDNSKLGYYNSRSDALTKMEDIMNEPSDQGLSKTMDRFWQSLQDLSTNPQNSGTRSVVLERGKAVAETFNYLSSSLSGIQGDLQNQIDVETQNVNSLLDQIQNVNKQIADVEPHGMLPNDLYDERDRLLDKLSGLVSIKVTYSSSGGNSLPSAEGKVSIDLLDENGSVIQSGRVIDGNDINSKPNYLTANYDAANGNLVSSIKIGNNTVNASAFKSVGKLRSLIDSYGSVDTSSGKAVISGSYPTMLQNLNDMANAFANQFNQVFSANGTYNTQTPPTQGGYFFTDGTNQIANQPTGSAAVTDLTTITAANISINSNITINDITAANAPVAGDGSNATLLANVLKTNKFTIGNISNTTIDSFYQGVIGGMGVKSQEAERLSSNSQTLVDSVNQNRLSVSGVSLDEEMTDMVKYQHAYNASARMITVIDEMLDKIINSMGTVGR</sequence>
<dbReference type="Pfam" id="PF22638">
    <property type="entry name" value="FlgK_D1"/>
    <property type="match status" value="1"/>
</dbReference>
<evidence type="ECO:0000256" key="2">
    <source>
        <dbReference type="ARBA" id="ARBA00004613"/>
    </source>
</evidence>
<dbReference type="PRINTS" id="PR01005">
    <property type="entry name" value="FLGHOOKAP1"/>
</dbReference>
<name>A0A940NK22_9BACI</name>
<evidence type="ECO:0000256" key="6">
    <source>
        <dbReference type="ARBA" id="ARBA00023143"/>
    </source>
</evidence>
<dbReference type="GO" id="GO:0005576">
    <property type="term" value="C:extracellular region"/>
    <property type="evidence" value="ECO:0007669"/>
    <property type="project" value="UniProtKB-SubCell"/>
</dbReference>
<evidence type="ECO:0000256" key="7">
    <source>
        <dbReference type="RuleBase" id="RU362065"/>
    </source>
</evidence>
<organism evidence="11 12">
    <name type="scientific">Gottfriedia endophytica</name>
    <dbReference type="NCBI Taxonomy" id="2820819"/>
    <lineage>
        <taxon>Bacteria</taxon>
        <taxon>Bacillati</taxon>
        <taxon>Bacillota</taxon>
        <taxon>Bacilli</taxon>
        <taxon>Bacillales</taxon>
        <taxon>Bacillaceae</taxon>
        <taxon>Gottfriedia</taxon>
    </lineage>
</organism>
<reference evidence="11" key="1">
    <citation type="submission" date="2021-04" db="EMBL/GenBank/DDBJ databases">
        <title>Genome seq and assembly of Bacillus sp.</title>
        <authorList>
            <person name="Chhetri G."/>
        </authorList>
    </citation>
    <scope>NUCLEOTIDE SEQUENCE</scope>
    <source>
        <strain evidence="11">RG28</strain>
    </source>
</reference>
<evidence type="ECO:0000256" key="4">
    <source>
        <dbReference type="ARBA" id="ARBA00016244"/>
    </source>
</evidence>
<dbReference type="Proteomes" id="UP000682134">
    <property type="component" value="Unassembled WGS sequence"/>
</dbReference>
<dbReference type="InterPro" id="IPR053927">
    <property type="entry name" value="FlgK_helical"/>
</dbReference>
<dbReference type="GO" id="GO:0005198">
    <property type="term" value="F:structural molecule activity"/>
    <property type="evidence" value="ECO:0007669"/>
    <property type="project" value="UniProtKB-UniRule"/>
</dbReference>
<evidence type="ECO:0000256" key="3">
    <source>
        <dbReference type="ARBA" id="ARBA00009677"/>
    </source>
</evidence>
<dbReference type="PANTHER" id="PTHR30033">
    <property type="entry name" value="FLAGELLAR HOOK-ASSOCIATED PROTEIN 1"/>
    <property type="match status" value="1"/>
</dbReference>